<dbReference type="Proteomes" id="UP000001646">
    <property type="component" value="Unplaced"/>
</dbReference>
<keyword evidence="2" id="KW-0812">Transmembrane</keyword>
<dbReference type="Gene3D" id="1.10.10.60">
    <property type="entry name" value="Homeodomain-like"/>
    <property type="match status" value="1"/>
</dbReference>
<proteinExistence type="predicted"/>
<reference evidence="4" key="2">
    <citation type="submission" date="2025-08" db="UniProtKB">
        <authorList>
            <consortium name="Ensembl"/>
        </authorList>
    </citation>
    <scope>IDENTIFICATION</scope>
</reference>
<dbReference type="PANTHER" id="PTHR47595">
    <property type="entry name" value="HEAT SHOCK 70 KDA PROTEIN 14"/>
    <property type="match status" value="1"/>
</dbReference>
<keyword evidence="2" id="KW-0472">Membrane</keyword>
<dbReference type="InParanoid" id="A0A803TZX3"/>
<protein>
    <recommendedName>
        <fullName evidence="3">Myb/SANT-like DNA-binding domain-containing protein</fullName>
    </recommendedName>
</protein>
<feature type="region of interest" description="Disordered" evidence="1">
    <location>
        <begin position="202"/>
        <end position="245"/>
    </location>
</feature>
<dbReference type="Ensembl" id="ENSACAT00000045883.1">
    <property type="protein sequence ID" value="ENSACAP00000040763.1"/>
    <property type="gene ID" value="ENSACAG00000042887.1"/>
</dbReference>
<dbReference type="InterPro" id="IPR044822">
    <property type="entry name" value="Myb_DNA-bind_4"/>
</dbReference>
<reference evidence="4" key="1">
    <citation type="submission" date="2009-12" db="EMBL/GenBank/DDBJ databases">
        <title>The Genome Sequence of Anolis carolinensis (Green Anole Lizard).</title>
        <authorList>
            <consortium name="The Genome Sequencing Platform"/>
            <person name="Di Palma F."/>
            <person name="Alfoldi J."/>
            <person name="Heiman D."/>
            <person name="Young S."/>
            <person name="Grabherr M."/>
            <person name="Johnson J."/>
            <person name="Lander E.S."/>
            <person name="Lindblad-Toh K."/>
        </authorList>
    </citation>
    <scope>NUCLEOTIDE SEQUENCE [LARGE SCALE GENOMIC DNA]</scope>
    <source>
        <strain evidence="4">JBL SC #1</strain>
    </source>
</reference>
<dbReference type="AlphaFoldDB" id="A0A803TZX3"/>
<dbReference type="PANTHER" id="PTHR47595:SF1">
    <property type="entry name" value="MYB_SANT-LIKE DNA-BINDING DOMAIN-CONTAINING PROTEIN"/>
    <property type="match status" value="1"/>
</dbReference>
<dbReference type="FunFam" id="1.10.10.60:FF:000032">
    <property type="entry name" value="Zinc finger and SCAN domain-containing 20"/>
    <property type="match status" value="1"/>
</dbReference>
<dbReference type="GeneTree" id="ENSGT01110000267750"/>
<evidence type="ECO:0000313" key="4">
    <source>
        <dbReference type="Ensembl" id="ENSACAP00000040763.1"/>
    </source>
</evidence>
<keyword evidence="5" id="KW-1185">Reference proteome</keyword>
<organism evidence="4 5">
    <name type="scientific">Anolis carolinensis</name>
    <name type="common">Green anole</name>
    <name type="synonym">American chameleon</name>
    <dbReference type="NCBI Taxonomy" id="28377"/>
    <lineage>
        <taxon>Eukaryota</taxon>
        <taxon>Metazoa</taxon>
        <taxon>Chordata</taxon>
        <taxon>Craniata</taxon>
        <taxon>Vertebrata</taxon>
        <taxon>Euteleostomi</taxon>
        <taxon>Lepidosauria</taxon>
        <taxon>Squamata</taxon>
        <taxon>Bifurcata</taxon>
        <taxon>Unidentata</taxon>
        <taxon>Episquamata</taxon>
        <taxon>Toxicofera</taxon>
        <taxon>Iguania</taxon>
        <taxon>Dactyloidae</taxon>
        <taxon>Anolis</taxon>
    </lineage>
</organism>
<evidence type="ECO:0000259" key="3">
    <source>
        <dbReference type="Pfam" id="PF13837"/>
    </source>
</evidence>
<dbReference type="Pfam" id="PF13837">
    <property type="entry name" value="Myb_DNA-bind_4"/>
    <property type="match status" value="1"/>
</dbReference>
<accession>A0A803TZX3</accession>
<feature type="transmembrane region" description="Helical" evidence="2">
    <location>
        <begin position="62"/>
        <end position="82"/>
    </location>
</feature>
<feature type="domain" description="Myb/SANT-like DNA-binding" evidence="3">
    <location>
        <begin position="93"/>
        <end position="181"/>
    </location>
</feature>
<evidence type="ECO:0000256" key="2">
    <source>
        <dbReference type="SAM" id="Phobius"/>
    </source>
</evidence>
<name>A0A803TZX3_ANOCA</name>
<feature type="compositionally biased region" description="Polar residues" evidence="1">
    <location>
        <begin position="228"/>
        <end position="238"/>
    </location>
</feature>
<evidence type="ECO:0000313" key="5">
    <source>
        <dbReference type="Proteomes" id="UP000001646"/>
    </source>
</evidence>
<evidence type="ECO:0000256" key="1">
    <source>
        <dbReference type="SAM" id="MobiDB-lite"/>
    </source>
</evidence>
<keyword evidence="2" id="KW-1133">Transmembrane helix</keyword>
<reference evidence="4" key="3">
    <citation type="submission" date="2025-09" db="UniProtKB">
        <authorList>
            <consortium name="Ensembl"/>
        </authorList>
    </citation>
    <scope>IDENTIFICATION</scope>
</reference>
<sequence>MSTLWRLNKSCWIGNSSSSGRPRRETIFLVCAFKNEKQLYMFGIVGAEVQNTQRAKVCSCLAYKYFLCLFCFSVVVGSITPIHNFHKMSRRGTNWSHGEVLDLLEIWGEQRIQQVLQSSHRNIDTFQVIANEMAKKGHERTPQECRTKTKTLRRDYKKVKENNLAGKEPMTCPFYDELDRIFETPPPPPPERMPNFIYQEEAGGDNSTLDAPEKEGPPEESEDHFETQDQCDPSSSLSLEPVDPAWANFVPPGVLDFNVHNS</sequence>